<dbReference type="OrthoDB" id="200924at2759"/>
<comment type="caution">
    <text evidence="2">The sequence shown here is derived from an EMBL/GenBank/DDBJ whole genome shotgun (WGS) entry which is preliminary data.</text>
</comment>
<name>A0A834WW59_9FABA</name>
<organism evidence="2 3">
    <name type="scientific">Senna tora</name>
    <dbReference type="NCBI Taxonomy" id="362788"/>
    <lineage>
        <taxon>Eukaryota</taxon>
        <taxon>Viridiplantae</taxon>
        <taxon>Streptophyta</taxon>
        <taxon>Embryophyta</taxon>
        <taxon>Tracheophyta</taxon>
        <taxon>Spermatophyta</taxon>
        <taxon>Magnoliopsida</taxon>
        <taxon>eudicotyledons</taxon>
        <taxon>Gunneridae</taxon>
        <taxon>Pentapetalae</taxon>
        <taxon>rosids</taxon>
        <taxon>fabids</taxon>
        <taxon>Fabales</taxon>
        <taxon>Fabaceae</taxon>
        <taxon>Caesalpinioideae</taxon>
        <taxon>Cassia clade</taxon>
        <taxon>Senna</taxon>
    </lineage>
</organism>
<keyword evidence="1" id="KW-0472">Membrane</keyword>
<keyword evidence="1" id="KW-0812">Transmembrane</keyword>
<dbReference type="EMBL" id="JAAIUW010000005">
    <property type="protein sequence ID" value="KAF7833437.1"/>
    <property type="molecule type" value="Genomic_DNA"/>
</dbReference>
<reference evidence="2" key="1">
    <citation type="submission" date="2020-09" db="EMBL/GenBank/DDBJ databases">
        <title>Genome-Enabled Discovery of Anthraquinone Biosynthesis in Senna tora.</title>
        <authorList>
            <person name="Kang S.-H."/>
            <person name="Pandey R.P."/>
            <person name="Lee C.-M."/>
            <person name="Sim J.-S."/>
            <person name="Jeong J.-T."/>
            <person name="Choi B.-S."/>
            <person name="Jung M."/>
            <person name="Ginzburg D."/>
            <person name="Zhao K."/>
            <person name="Won S.Y."/>
            <person name="Oh T.-J."/>
            <person name="Yu Y."/>
            <person name="Kim N.-H."/>
            <person name="Lee O.R."/>
            <person name="Lee T.-H."/>
            <person name="Bashyal P."/>
            <person name="Kim T.-S."/>
            <person name="Lee W.-H."/>
            <person name="Kawkins C."/>
            <person name="Kim C.-K."/>
            <person name="Kim J.S."/>
            <person name="Ahn B.O."/>
            <person name="Rhee S.Y."/>
            <person name="Sohng J.K."/>
        </authorList>
    </citation>
    <scope>NUCLEOTIDE SEQUENCE</scope>
    <source>
        <tissue evidence="2">Leaf</tissue>
    </source>
</reference>
<feature type="transmembrane region" description="Helical" evidence="1">
    <location>
        <begin position="20"/>
        <end position="41"/>
    </location>
</feature>
<protein>
    <submittedName>
        <fullName evidence="2">Protein DEFECTIVE IN EXINE FORMATION 1 isoform X2</fullName>
    </submittedName>
</protein>
<dbReference type="Proteomes" id="UP000634136">
    <property type="component" value="Unassembled WGS sequence"/>
</dbReference>
<gene>
    <name evidence="2" type="ORF">G2W53_015770</name>
</gene>
<dbReference type="AlphaFoldDB" id="A0A834WW59"/>
<evidence type="ECO:0000256" key="1">
    <source>
        <dbReference type="SAM" id="Phobius"/>
    </source>
</evidence>
<keyword evidence="3" id="KW-1185">Reference proteome</keyword>
<evidence type="ECO:0000313" key="3">
    <source>
        <dbReference type="Proteomes" id="UP000634136"/>
    </source>
</evidence>
<accession>A0A834WW59</accession>
<keyword evidence="1" id="KW-1133">Transmembrane helix</keyword>
<sequence>MNKFLTGIRRRRKGDSPHILFNQVSSLLLLCTVPLVVLLLMTKGSMLNLDFESIIGVCTGIGWLAFHQSFVHASPLLYDIDKDGVRKLALAAFNGEDGLWFRKLEDENT</sequence>
<evidence type="ECO:0000313" key="2">
    <source>
        <dbReference type="EMBL" id="KAF7833437.1"/>
    </source>
</evidence>
<proteinExistence type="predicted"/>